<dbReference type="Pfam" id="PF02668">
    <property type="entry name" value="TauD"/>
    <property type="match status" value="1"/>
</dbReference>
<dbReference type="OrthoDB" id="581608at2"/>
<dbReference type="Proteomes" id="UP000235777">
    <property type="component" value="Unassembled WGS sequence"/>
</dbReference>
<keyword evidence="1" id="KW-0560">Oxidoreductase</keyword>
<evidence type="ECO:0000313" key="4">
    <source>
        <dbReference type="Proteomes" id="UP000235777"/>
    </source>
</evidence>
<proteinExistence type="predicted"/>
<keyword evidence="4" id="KW-1185">Reference proteome</keyword>
<feature type="domain" description="TauD/TfdA-like" evidence="2">
    <location>
        <begin position="13"/>
        <end position="261"/>
    </location>
</feature>
<gene>
    <name evidence="3" type="ORF">C0Z20_18385</name>
</gene>
<comment type="caution">
    <text evidence="3">The sequence shown here is derived from an EMBL/GenBank/DDBJ whole genome shotgun (WGS) entry which is preliminary data.</text>
</comment>
<dbReference type="InterPro" id="IPR042098">
    <property type="entry name" value="TauD-like_sf"/>
</dbReference>
<dbReference type="Gene3D" id="3.60.130.10">
    <property type="entry name" value="Clavaminate synthase-like"/>
    <property type="match status" value="1"/>
</dbReference>
<dbReference type="RefSeq" id="WP_018442535.1">
    <property type="nucleotide sequence ID" value="NZ_KB890187.1"/>
</dbReference>
<evidence type="ECO:0000313" key="3">
    <source>
        <dbReference type="EMBL" id="PMS35454.1"/>
    </source>
</evidence>
<keyword evidence="3" id="KW-0808">Transferase</keyword>
<dbReference type="EMBL" id="PNYC01000011">
    <property type="protein sequence ID" value="PMS35454.1"/>
    <property type="molecule type" value="Genomic_DNA"/>
</dbReference>
<dbReference type="AlphaFoldDB" id="A0A2N7X1F3"/>
<reference evidence="3 4" key="1">
    <citation type="submission" date="2018-01" db="EMBL/GenBank/DDBJ databases">
        <title>Whole genome analyses suggest that Burkholderia sensu lato contains two further novel genera in the rhizoxinica-symbiotica group Mycetohabitans gen. nov., and Trinickia gen. nov.: implications for the evolution of diazotrophy and nodulation in the Burkholderiaceae.</title>
        <authorList>
            <person name="Estrada-de los Santos P."/>
            <person name="Palmer M."/>
            <person name="Chavez-Ramirez B."/>
            <person name="Beukes C."/>
            <person name="Steenkamp E.T."/>
            <person name="Hirsch A.M."/>
            <person name="Manyaka P."/>
            <person name="Maluk M."/>
            <person name="Lafos M."/>
            <person name="Crook M."/>
            <person name="Gross E."/>
            <person name="Simon M.F."/>
            <person name="Bueno dos Reis Junior F."/>
            <person name="Poole P.S."/>
            <person name="Venter S.N."/>
            <person name="James E.K."/>
        </authorList>
    </citation>
    <scope>NUCLEOTIDE SEQUENCE [LARGE SCALE GENOMIC DNA]</scope>
    <source>
        <strain evidence="3 4">JPY 581</strain>
    </source>
</reference>
<keyword evidence="3" id="KW-0032">Aminotransferase</keyword>
<dbReference type="GO" id="GO:0016706">
    <property type="term" value="F:2-oxoglutarate-dependent dioxygenase activity"/>
    <property type="evidence" value="ECO:0007669"/>
    <property type="project" value="UniProtKB-ARBA"/>
</dbReference>
<organism evidence="3 4">
    <name type="scientific">Trinickia symbiotica</name>
    <dbReference type="NCBI Taxonomy" id="863227"/>
    <lineage>
        <taxon>Bacteria</taxon>
        <taxon>Pseudomonadati</taxon>
        <taxon>Pseudomonadota</taxon>
        <taxon>Betaproteobacteria</taxon>
        <taxon>Burkholderiales</taxon>
        <taxon>Burkholderiaceae</taxon>
        <taxon>Trinickia</taxon>
    </lineage>
</organism>
<dbReference type="STRING" id="863227.GCA_000373005_03936"/>
<accession>A0A2N7X1F3</accession>
<evidence type="ECO:0000256" key="1">
    <source>
        <dbReference type="ARBA" id="ARBA00023002"/>
    </source>
</evidence>
<dbReference type="SUPFAM" id="SSF51197">
    <property type="entry name" value="Clavaminate synthase-like"/>
    <property type="match status" value="1"/>
</dbReference>
<protein>
    <submittedName>
        <fullName evidence="3">Branched-chain amino acid aminotransferase</fullName>
    </submittedName>
</protein>
<name>A0A2N7X1F3_9BURK</name>
<evidence type="ECO:0000259" key="2">
    <source>
        <dbReference type="Pfam" id="PF02668"/>
    </source>
</evidence>
<sequence>MNESIAIDDIETATTFDAAHEALSRQGWTVLAPALLEGGVRAALGRFGAIVPQYNGEDTWEVTMRPGFEKLPYSQSRNAIGPHTEVPVGNPPPHYLALHCHRQARCGEGHTRLADGMTFVRSLDAELQRYVHERPVQFAATLAPGTARRQTLTVPIIDASASGDRPIFRFSYNQFLYGDVNPSEAALSGVSSGATSVASTRRASASRDPLVRLAMLAASYFESEAVPVLIPDGHLMIWDNHRLIHARSTYSDPARHLTRYWLQ</sequence>
<dbReference type="GO" id="GO:0008483">
    <property type="term" value="F:transaminase activity"/>
    <property type="evidence" value="ECO:0007669"/>
    <property type="project" value="UniProtKB-KW"/>
</dbReference>
<dbReference type="InterPro" id="IPR003819">
    <property type="entry name" value="TauD/TfdA-like"/>
</dbReference>